<dbReference type="InterPro" id="IPR006101">
    <property type="entry name" value="Glyco_hydro_2"/>
</dbReference>
<name>A0ABT8WW21_9FLAO</name>
<comment type="similarity">
    <text evidence="1">Belongs to the glycosyl hydrolase 2 family.</text>
</comment>
<organism evidence="8 9">
    <name type="scientific">Flavivirga amylovorans</name>
    <dbReference type="NCBI Taxonomy" id="870486"/>
    <lineage>
        <taxon>Bacteria</taxon>
        <taxon>Pseudomonadati</taxon>
        <taxon>Bacteroidota</taxon>
        <taxon>Flavobacteriia</taxon>
        <taxon>Flavobacteriales</taxon>
        <taxon>Flavobacteriaceae</taxon>
        <taxon>Flavivirga</taxon>
    </lineage>
</organism>
<evidence type="ECO:0000256" key="3">
    <source>
        <dbReference type="ARBA" id="ARBA00023295"/>
    </source>
</evidence>
<dbReference type="PANTHER" id="PTHR42732:SF1">
    <property type="entry name" value="BETA-MANNOSIDASE"/>
    <property type="match status" value="1"/>
</dbReference>
<evidence type="ECO:0000256" key="4">
    <source>
        <dbReference type="SAM" id="Phobius"/>
    </source>
</evidence>
<dbReference type="InterPro" id="IPR017853">
    <property type="entry name" value="GH"/>
</dbReference>
<reference evidence="8" key="1">
    <citation type="submission" date="2023-07" db="EMBL/GenBank/DDBJ databases">
        <title>Two novel species in the genus Flavivirga.</title>
        <authorList>
            <person name="Kwon K."/>
        </authorList>
    </citation>
    <scope>NUCLEOTIDE SEQUENCE</scope>
    <source>
        <strain evidence="8">KACC 14157</strain>
    </source>
</reference>
<evidence type="ECO:0000313" key="8">
    <source>
        <dbReference type="EMBL" id="MDO5985858.1"/>
    </source>
</evidence>
<dbReference type="PRINTS" id="PR00132">
    <property type="entry name" value="GLHYDRLASE2"/>
</dbReference>
<sequence>MILKKKNGNWFVLRVILIGITLNFFSLVFGQNSNRKSLPRTVFNINSDWHFIKNEIKSLDKINLNSNDWQPIKLPHNWGFQEAQKGNKEYYKGVGWYKKLLDINFKKNKRYFLRFGAASKVANVYINNKHVGAHRGSFGAFGFEITKYLSDTEPNIVVVSVDNSKFTDIAPLGGDFNVYGGLYRSVFLIETAKVSFALTDHVSKGVTWLQSEVSDEKALLEVIGWISNGTSNGLPFTHFPKEIGETIQEGRYLYRVKLLDHQDKEVAAKEIYINISPNLTAPYTLTLELQNPHLWHGTKDPYLYKAVAEVREPNGELVDRVTQNIGLRSFYIDAEKGFFLNDKPYRLRGVSKHQDRKDIGWAVSKEHLEEDIDLIKEMGANALRCAHYQHSDDLVDLCDKAGILVWSEIPLVGSMNEDKAFAETTKNQLKDMIRQQINHPSVFAWGLFNEIHVKKNDPHRMLMDLKLLANAEDKTRPTIAATSHMAAPEINKIPNILGWNRYPGWYDPFEHLKNAKQWNKYKNTSKDGGFCFSEHGAGANIKHHEQNPEQPVPKSFWHPEEWQAKVHEAAWESYSSTPYIWGSFVWNMFDFASVKREEGGVIALNDKGLVTFNRKTKKDAFYFYKANWSNTPMVHITSKRHDIRNEVETPIKIYTNLSKVTCYVNDSLIGEIEPNAYHIAIFKDVELVKGENKIIAIASGENQELKDEVIWVYDPNHNSIKPKEDKQVKRIHGDGGFGQ</sequence>
<keyword evidence="4" id="KW-1133">Transmembrane helix</keyword>
<dbReference type="InterPro" id="IPR008979">
    <property type="entry name" value="Galactose-bd-like_sf"/>
</dbReference>
<keyword evidence="3" id="KW-0326">Glycosidase</keyword>
<keyword evidence="4" id="KW-0472">Membrane</keyword>
<evidence type="ECO:0000259" key="5">
    <source>
        <dbReference type="Pfam" id="PF00703"/>
    </source>
</evidence>
<dbReference type="InterPro" id="IPR006104">
    <property type="entry name" value="Glyco_hydro_2_N"/>
</dbReference>
<dbReference type="InterPro" id="IPR006102">
    <property type="entry name" value="Ig-like_GH2"/>
</dbReference>
<dbReference type="InterPro" id="IPR051913">
    <property type="entry name" value="GH2_Domain-Containing"/>
</dbReference>
<evidence type="ECO:0000256" key="1">
    <source>
        <dbReference type="ARBA" id="ARBA00007401"/>
    </source>
</evidence>
<dbReference type="Pfam" id="PF00703">
    <property type="entry name" value="Glyco_hydro_2"/>
    <property type="match status" value="1"/>
</dbReference>
<feature type="domain" description="Glycoside hydrolase family 2 immunoglobulin-like beta-sandwich" evidence="5">
    <location>
        <begin position="252"/>
        <end position="328"/>
    </location>
</feature>
<keyword evidence="9" id="KW-1185">Reference proteome</keyword>
<dbReference type="Gene3D" id="2.60.40.10">
    <property type="entry name" value="Immunoglobulins"/>
    <property type="match status" value="2"/>
</dbReference>
<dbReference type="SUPFAM" id="SSF49785">
    <property type="entry name" value="Galactose-binding domain-like"/>
    <property type="match status" value="1"/>
</dbReference>
<dbReference type="Gene3D" id="3.20.20.80">
    <property type="entry name" value="Glycosidases"/>
    <property type="match status" value="1"/>
</dbReference>
<dbReference type="InterPro" id="IPR036156">
    <property type="entry name" value="Beta-gal/glucu_dom_sf"/>
</dbReference>
<dbReference type="PANTHER" id="PTHR42732">
    <property type="entry name" value="BETA-GALACTOSIDASE"/>
    <property type="match status" value="1"/>
</dbReference>
<dbReference type="GO" id="GO:0016787">
    <property type="term" value="F:hydrolase activity"/>
    <property type="evidence" value="ECO:0007669"/>
    <property type="project" value="UniProtKB-KW"/>
</dbReference>
<feature type="domain" description="Glycoside hydrolase family 2 catalytic" evidence="6">
    <location>
        <begin position="336"/>
        <end position="622"/>
    </location>
</feature>
<dbReference type="InterPro" id="IPR006103">
    <property type="entry name" value="Glyco_hydro_2_cat"/>
</dbReference>
<evidence type="ECO:0000259" key="7">
    <source>
        <dbReference type="Pfam" id="PF02837"/>
    </source>
</evidence>
<dbReference type="SUPFAM" id="SSF51445">
    <property type="entry name" value="(Trans)glycosidases"/>
    <property type="match status" value="1"/>
</dbReference>
<evidence type="ECO:0000259" key="6">
    <source>
        <dbReference type="Pfam" id="PF02836"/>
    </source>
</evidence>
<dbReference type="Gene3D" id="2.60.120.260">
    <property type="entry name" value="Galactose-binding domain-like"/>
    <property type="match status" value="1"/>
</dbReference>
<keyword evidence="4" id="KW-0812">Transmembrane</keyword>
<proteinExistence type="inferred from homology"/>
<dbReference type="Proteomes" id="UP001176891">
    <property type="component" value="Unassembled WGS sequence"/>
</dbReference>
<evidence type="ECO:0000256" key="2">
    <source>
        <dbReference type="ARBA" id="ARBA00022801"/>
    </source>
</evidence>
<keyword evidence="2 8" id="KW-0378">Hydrolase</keyword>
<evidence type="ECO:0000313" key="9">
    <source>
        <dbReference type="Proteomes" id="UP001176891"/>
    </source>
</evidence>
<comment type="caution">
    <text evidence="8">The sequence shown here is derived from an EMBL/GenBank/DDBJ whole genome shotgun (WGS) entry which is preliminary data.</text>
</comment>
<dbReference type="Pfam" id="PF02836">
    <property type="entry name" value="Glyco_hydro_2_C"/>
    <property type="match status" value="1"/>
</dbReference>
<dbReference type="EMBL" id="JAUOEM010000001">
    <property type="protein sequence ID" value="MDO5985858.1"/>
    <property type="molecule type" value="Genomic_DNA"/>
</dbReference>
<protein>
    <submittedName>
        <fullName evidence="8">Glycoside hydrolase family 2 TIM barrel-domain containing protein</fullName>
    </submittedName>
</protein>
<dbReference type="InterPro" id="IPR013783">
    <property type="entry name" value="Ig-like_fold"/>
</dbReference>
<gene>
    <name evidence="8" type="ORF">Q4Q39_00440</name>
</gene>
<accession>A0ABT8WW21</accession>
<dbReference type="Pfam" id="PF02837">
    <property type="entry name" value="Glyco_hydro_2_N"/>
    <property type="match status" value="1"/>
</dbReference>
<dbReference type="RefSeq" id="WP_303280404.1">
    <property type="nucleotide sequence ID" value="NZ_BAABCZ010000016.1"/>
</dbReference>
<dbReference type="SUPFAM" id="SSF49303">
    <property type="entry name" value="beta-Galactosidase/glucuronidase domain"/>
    <property type="match status" value="1"/>
</dbReference>
<feature type="domain" description="Glycosyl hydrolases family 2 sugar binding" evidence="7">
    <location>
        <begin position="87"/>
        <end position="191"/>
    </location>
</feature>
<feature type="transmembrane region" description="Helical" evidence="4">
    <location>
        <begin position="12"/>
        <end position="30"/>
    </location>
</feature>